<dbReference type="Gene3D" id="3.10.450.50">
    <property type="match status" value="1"/>
</dbReference>
<name>A0ABZ2TW86_9ACTN</name>
<evidence type="ECO:0000313" key="3">
    <source>
        <dbReference type="Proteomes" id="UP001479933"/>
    </source>
</evidence>
<keyword evidence="3" id="KW-1185">Reference proteome</keyword>
<sequence>MTDLAAWVRARTTISETDAQARESLRDLGQLYAIAVDAHDLAALTLMFHPDAVLDRDGEAAIGRTAVLDLLAASMRGFRRMLHTPETHVVHVSGDRGSGIATGHAELVTGRGVVVAAHEYEDEYVVHDGRWVFTRRRIRFVYASRADRYGQVLCTDEPIRLPGEAPRAMAGGWFT</sequence>
<dbReference type="Pfam" id="PF13577">
    <property type="entry name" value="SnoaL_4"/>
    <property type="match status" value="1"/>
</dbReference>
<protein>
    <submittedName>
        <fullName evidence="2">Nuclear transport factor 2 family protein</fullName>
    </submittedName>
</protein>
<reference evidence="2 3" key="1">
    <citation type="journal article" date="2023" name="Virus Evol.">
        <title>Computational host range prediction-The good, the bad, and the ugly.</title>
        <authorList>
            <person name="Howell A.A."/>
            <person name="Versoza C.J."/>
            <person name="Pfeifer S.P."/>
        </authorList>
    </citation>
    <scope>NUCLEOTIDE SEQUENCE [LARGE SCALE GENOMIC DNA]</scope>
    <source>
        <strain evidence="2 3">1610/1b</strain>
    </source>
</reference>
<dbReference type="SUPFAM" id="SSF54427">
    <property type="entry name" value="NTF2-like"/>
    <property type="match status" value="1"/>
</dbReference>
<organism evidence="2 3">
    <name type="scientific">Gordonia hydrophobica</name>
    <dbReference type="NCBI Taxonomy" id="40516"/>
    <lineage>
        <taxon>Bacteria</taxon>
        <taxon>Bacillati</taxon>
        <taxon>Actinomycetota</taxon>
        <taxon>Actinomycetes</taxon>
        <taxon>Mycobacteriales</taxon>
        <taxon>Gordoniaceae</taxon>
        <taxon>Gordonia</taxon>
    </lineage>
</organism>
<evidence type="ECO:0000259" key="1">
    <source>
        <dbReference type="Pfam" id="PF13577"/>
    </source>
</evidence>
<accession>A0ABZ2TW86</accession>
<evidence type="ECO:0000313" key="2">
    <source>
        <dbReference type="EMBL" id="WYY05780.1"/>
    </source>
</evidence>
<feature type="domain" description="SnoaL-like" evidence="1">
    <location>
        <begin position="19"/>
        <end position="137"/>
    </location>
</feature>
<dbReference type="Proteomes" id="UP001479933">
    <property type="component" value="Chromosome"/>
</dbReference>
<dbReference type="InterPro" id="IPR032710">
    <property type="entry name" value="NTF2-like_dom_sf"/>
</dbReference>
<dbReference type="EMBL" id="CP136137">
    <property type="protein sequence ID" value="WYY05780.1"/>
    <property type="molecule type" value="Genomic_DNA"/>
</dbReference>
<dbReference type="CDD" id="cd00531">
    <property type="entry name" value="NTF2_like"/>
    <property type="match status" value="1"/>
</dbReference>
<dbReference type="RefSeq" id="WP_066164636.1">
    <property type="nucleotide sequence ID" value="NZ_CP136137.1"/>
</dbReference>
<proteinExistence type="predicted"/>
<gene>
    <name evidence="2" type="ORF">RVF87_11865</name>
</gene>
<dbReference type="InterPro" id="IPR037401">
    <property type="entry name" value="SnoaL-like"/>
</dbReference>